<dbReference type="InterPro" id="IPR036736">
    <property type="entry name" value="ACP-like_sf"/>
</dbReference>
<name>A0ABS1X5T4_9GAMM</name>
<organism evidence="1 2">
    <name type="scientific">Steroidobacter gossypii</name>
    <dbReference type="NCBI Taxonomy" id="2805490"/>
    <lineage>
        <taxon>Bacteria</taxon>
        <taxon>Pseudomonadati</taxon>
        <taxon>Pseudomonadota</taxon>
        <taxon>Gammaproteobacteria</taxon>
        <taxon>Steroidobacterales</taxon>
        <taxon>Steroidobacteraceae</taxon>
        <taxon>Steroidobacter</taxon>
    </lineage>
</organism>
<dbReference type="RefSeq" id="WP_203170725.1">
    <property type="nucleotide sequence ID" value="NZ_JAEVLS010000008.1"/>
</dbReference>
<evidence type="ECO:0008006" key="3">
    <source>
        <dbReference type="Google" id="ProtNLM"/>
    </source>
</evidence>
<evidence type="ECO:0000313" key="1">
    <source>
        <dbReference type="EMBL" id="MBM0108576.1"/>
    </source>
</evidence>
<dbReference type="EMBL" id="JAEVLS010000008">
    <property type="protein sequence ID" value="MBM0108576.1"/>
    <property type="molecule type" value="Genomic_DNA"/>
</dbReference>
<keyword evidence="2" id="KW-1185">Reference proteome</keyword>
<sequence>MKTMSQHQQIIHDTLRRVAEEEGVQLGTISDSSALIDNLGFRSLHIARILAILEIEFSRDPFASGDVPITGLRTVGDLCAAYER</sequence>
<evidence type="ECO:0000313" key="2">
    <source>
        <dbReference type="Proteomes" id="UP000661077"/>
    </source>
</evidence>
<comment type="caution">
    <text evidence="1">The sequence shown here is derived from an EMBL/GenBank/DDBJ whole genome shotgun (WGS) entry which is preliminary data.</text>
</comment>
<gene>
    <name evidence="1" type="ORF">JM946_27905</name>
</gene>
<proteinExistence type="predicted"/>
<accession>A0ABS1X5T4</accession>
<reference evidence="1 2" key="1">
    <citation type="journal article" date="2021" name="Int. J. Syst. Evol. Microbiol.">
        <title>Steroidobacter gossypii sp. nov., isolated from soil of cotton cropping field.</title>
        <authorList>
            <person name="Huang R."/>
            <person name="Yang S."/>
            <person name="Zhen C."/>
            <person name="Liu W."/>
        </authorList>
    </citation>
    <scope>NUCLEOTIDE SEQUENCE [LARGE SCALE GENOMIC DNA]</scope>
    <source>
        <strain evidence="1 2">S1-65</strain>
    </source>
</reference>
<dbReference type="Gene3D" id="1.10.1200.10">
    <property type="entry name" value="ACP-like"/>
    <property type="match status" value="1"/>
</dbReference>
<protein>
    <recommendedName>
        <fullName evidence="3">Acyl carrier protein</fullName>
    </recommendedName>
</protein>
<dbReference type="SUPFAM" id="SSF47336">
    <property type="entry name" value="ACP-like"/>
    <property type="match status" value="1"/>
</dbReference>
<dbReference type="Proteomes" id="UP000661077">
    <property type="component" value="Unassembled WGS sequence"/>
</dbReference>